<sequence length="67" mass="7652">MNLSKYLLLAILALGSTSVFAEGGAERSKQFWQAFREDQARLYGDKQEAMAERERKAEEKARELAKD</sequence>
<dbReference type="OrthoDB" id="7027963at2"/>
<accession>A0A3S8UG56</accession>
<dbReference type="EMBL" id="CP034338">
    <property type="protein sequence ID" value="AZL67262.1"/>
    <property type="molecule type" value="Genomic_DNA"/>
</dbReference>
<evidence type="ECO:0000313" key="3">
    <source>
        <dbReference type="EMBL" id="AZL67262.1"/>
    </source>
</evidence>
<dbReference type="KEGG" id="pory:EJA05_05680"/>
<dbReference type="AlphaFoldDB" id="A0A3S8UG56"/>
<organism evidence="3 4">
    <name type="scientific">Pseudomonas entomophila</name>
    <dbReference type="NCBI Taxonomy" id="312306"/>
    <lineage>
        <taxon>Bacteria</taxon>
        <taxon>Pseudomonadati</taxon>
        <taxon>Pseudomonadota</taxon>
        <taxon>Gammaproteobacteria</taxon>
        <taxon>Pseudomonadales</taxon>
        <taxon>Pseudomonadaceae</taxon>
        <taxon>Pseudomonas</taxon>
    </lineage>
</organism>
<feature type="chain" id="PRO_5019344534" evidence="2">
    <location>
        <begin position="22"/>
        <end position="67"/>
    </location>
</feature>
<feature type="signal peptide" evidence="2">
    <location>
        <begin position="1"/>
        <end position="21"/>
    </location>
</feature>
<evidence type="ECO:0000256" key="1">
    <source>
        <dbReference type="SAM" id="MobiDB-lite"/>
    </source>
</evidence>
<evidence type="ECO:0000313" key="4">
    <source>
        <dbReference type="Proteomes" id="UP000268230"/>
    </source>
</evidence>
<evidence type="ECO:0000256" key="2">
    <source>
        <dbReference type="SAM" id="SignalP"/>
    </source>
</evidence>
<reference evidence="3 4" key="1">
    <citation type="submission" date="2018-12" db="EMBL/GenBank/DDBJ databases">
        <authorList>
            <person name="Li S."/>
            <person name="Yang R."/>
            <person name="Chen G."/>
            <person name="Zou L."/>
            <person name="Zhang C."/>
            <person name="Chen Y."/>
            <person name="Liu Z."/>
            <person name="Li Y."/>
            <person name="Yan Y."/>
            <person name="Huang M."/>
            <person name="Chen T."/>
        </authorList>
    </citation>
    <scope>NUCLEOTIDE SEQUENCE [LARGE SCALE GENOMIC DNA]</scope>
    <source>
        <strain evidence="3 4">1257</strain>
    </source>
</reference>
<protein>
    <submittedName>
        <fullName evidence="3">Uncharacterized protein</fullName>
    </submittedName>
</protein>
<feature type="region of interest" description="Disordered" evidence="1">
    <location>
        <begin position="48"/>
        <end position="67"/>
    </location>
</feature>
<dbReference type="Proteomes" id="UP000268230">
    <property type="component" value="Chromosome"/>
</dbReference>
<name>A0A3S8UG56_9PSED</name>
<proteinExistence type="predicted"/>
<gene>
    <name evidence="3" type="ORF">EJA05_05680</name>
</gene>
<keyword evidence="2" id="KW-0732">Signal</keyword>